<dbReference type="GO" id="GO:0042277">
    <property type="term" value="F:peptide binding"/>
    <property type="evidence" value="ECO:0007669"/>
    <property type="project" value="TreeGrafter"/>
</dbReference>
<dbReference type="PANTHER" id="PTHR11533">
    <property type="entry name" value="PROTEASE M1 ZINC METALLOPROTEASE"/>
    <property type="match status" value="1"/>
</dbReference>
<evidence type="ECO:0000313" key="3">
    <source>
        <dbReference type="EMBL" id="TRY78420.1"/>
    </source>
</evidence>
<evidence type="ECO:0000313" key="4">
    <source>
        <dbReference type="Proteomes" id="UP000318571"/>
    </source>
</evidence>
<keyword evidence="4" id="KW-1185">Reference proteome</keyword>
<evidence type="ECO:0000259" key="2">
    <source>
        <dbReference type="Pfam" id="PF11838"/>
    </source>
</evidence>
<comment type="similarity">
    <text evidence="1">Belongs to the peptidase M1 family.</text>
</comment>
<dbReference type="Gene3D" id="1.25.50.20">
    <property type="match status" value="1"/>
</dbReference>
<evidence type="ECO:0000256" key="1">
    <source>
        <dbReference type="ARBA" id="ARBA00010136"/>
    </source>
</evidence>
<dbReference type="PANTHER" id="PTHR11533:SF294">
    <property type="entry name" value="THYROTROPIN-RELEASING HORMONE-DEGRADING ECTOENZYME"/>
    <property type="match status" value="1"/>
</dbReference>
<dbReference type="GO" id="GO:0005737">
    <property type="term" value="C:cytoplasm"/>
    <property type="evidence" value="ECO:0007669"/>
    <property type="project" value="TreeGrafter"/>
</dbReference>
<dbReference type="Proteomes" id="UP000318571">
    <property type="component" value="Chromosome 11"/>
</dbReference>
<dbReference type="GO" id="GO:0006508">
    <property type="term" value="P:proteolysis"/>
    <property type="evidence" value="ECO:0007669"/>
    <property type="project" value="TreeGrafter"/>
</dbReference>
<protein>
    <recommendedName>
        <fullName evidence="2">ERAP1-like C-terminal domain-containing protein</fullName>
    </recommendedName>
</protein>
<reference evidence="3 4" key="1">
    <citation type="journal article" date="2018" name="Nat. Ecol. Evol.">
        <title>Genomic signatures of mitonuclear coevolution across populations of Tigriopus californicus.</title>
        <authorList>
            <person name="Barreto F.S."/>
            <person name="Watson E.T."/>
            <person name="Lima T.G."/>
            <person name="Willett C.S."/>
            <person name="Edmands S."/>
            <person name="Li W."/>
            <person name="Burton R.S."/>
        </authorList>
    </citation>
    <scope>NUCLEOTIDE SEQUENCE [LARGE SCALE GENOMIC DNA]</scope>
    <source>
        <strain evidence="3 4">San Diego</strain>
    </source>
</reference>
<comment type="caution">
    <text evidence="3">The sequence shown here is derived from an EMBL/GenBank/DDBJ whole genome shotgun (WGS) entry which is preliminary data.</text>
</comment>
<dbReference type="GO" id="GO:0005615">
    <property type="term" value="C:extracellular space"/>
    <property type="evidence" value="ECO:0007669"/>
    <property type="project" value="TreeGrafter"/>
</dbReference>
<proteinExistence type="inferred from homology"/>
<dbReference type="GO" id="GO:0016020">
    <property type="term" value="C:membrane"/>
    <property type="evidence" value="ECO:0007669"/>
    <property type="project" value="TreeGrafter"/>
</dbReference>
<gene>
    <name evidence="3" type="ORF">TCAL_01678</name>
</gene>
<dbReference type="InterPro" id="IPR050344">
    <property type="entry name" value="Peptidase_M1_aminopeptidases"/>
</dbReference>
<dbReference type="OMA" id="RMEATHT"/>
<sequence>MMKRNPGRDELMAYMSSKVNHIYQRLGIDSLESDTFFDTLLRDLSVGYLCSFGNPDCTNPAKAKFAEWMSSSDPDEENSNPIDAAVRSTVYCSAVAEGQSDVWDFLFERYLRGTNGNEKSNILSALGCSSNEETLQRYLALSMDPDSGIRKQDGKSVVSSVANNAQGSAIAFRWLDSNWDAIRSYFDTAVSSPLADMVGVVARSFNTQEELDGLKIFVQSHQNNLGTAQRATELAIETTEANIAWMEDYYNVIVEWLQGKTQS</sequence>
<organism evidence="3 4">
    <name type="scientific">Tigriopus californicus</name>
    <name type="common">Marine copepod</name>
    <dbReference type="NCBI Taxonomy" id="6832"/>
    <lineage>
        <taxon>Eukaryota</taxon>
        <taxon>Metazoa</taxon>
        <taxon>Ecdysozoa</taxon>
        <taxon>Arthropoda</taxon>
        <taxon>Crustacea</taxon>
        <taxon>Multicrustacea</taxon>
        <taxon>Hexanauplia</taxon>
        <taxon>Copepoda</taxon>
        <taxon>Harpacticoida</taxon>
        <taxon>Harpacticidae</taxon>
        <taxon>Tigriopus</taxon>
    </lineage>
</organism>
<dbReference type="AlphaFoldDB" id="A0A553PL53"/>
<name>A0A553PL53_TIGCA</name>
<dbReference type="InterPro" id="IPR024571">
    <property type="entry name" value="ERAP1-like_C_dom"/>
</dbReference>
<feature type="domain" description="ERAP1-like C-terminal" evidence="2">
    <location>
        <begin position="4"/>
        <end position="240"/>
    </location>
</feature>
<dbReference type="GO" id="GO:0043171">
    <property type="term" value="P:peptide catabolic process"/>
    <property type="evidence" value="ECO:0007669"/>
    <property type="project" value="TreeGrafter"/>
</dbReference>
<dbReference type="STRING" id="6832.A0A553PL53"/>
<dbReference type="GO" id="GO:0070006">
    <property type="term" value="F:metalloaminopeptidase activity"/>
    <property type="evidence" value="ECO:0007669"/>
    <property type="project" value="TreeGrafter"/>
</dbReference>
<dbReference type="EMBL" id="VCGU01000003">
    <property type="protein sequence ID" value="TRY78420.1"/>
    <property type="molecule type" value="Genomic_DNA"/>
</dbReference>
<dbReference type="GO" id="GO:0008270">
    <property type="term" value="F:zinc ion binding"/>
    <property type="evidence" value="ECO:0007669"/>
    <property type="project" value="TreeGrafter"/>
</dbReference>
<accession>A0A553PL53</accession>
<dbReference type="Pfam" id="PF11838">
    <property type="entry name" value="ERAP1_C"/>
    <property type="match status" value="1"/>
</dbReference>